<feature type="transmembrane region" description="Helical" evidence="2">
    <location>
        <begin position="34"/>
        <end position="54"/>
    </location>
</feature>
<evidence type="ECO:0000256" key="2">
    <source>
        <dbReference type="SAM" id="Phobius"/>
    </source>
</evidence>
<proteinExistence type="predicted"/>
<keyword evidence="2" id="KW-1133">Transmembrane helix</keyword>
<name>A0A7G3L319_KLEPN</name>
<organism evidence="4">
    <name type="scientific">Klebsiella pneumoniae subsp. pneumoniae</name>
    <dbReference type="NCBI Taxonomy" id="72407"/>
    <lineage>
        <taxon>Bacteria</taxon>
        <taxon>Pseudomonadati</taxon>
        <taxon>Pseudomonadota</taxon>
        <taxon>Gammaproteobacteria</taxon>
        <taxon>Enterobacterales</taxon>
        <taxon>Enterobacteriaceae</taxon>
        <taxon>Klebsiella/Raoultella group</taxon>
        <taxon>Klebsiella</taxon>
        <taxon>Klebsiella pneumoniae complex</taxon>
    </lineage>
</organism>
<geneLocation type="plasmid" evidence="4">
    <name>pHA2-23-vir</name>
</geneLocation>
<evidence type="ECO:0000256" key="1">
    <source>
        <dbReference type="ARBA" id="ARBA00004127"/>
    </source>
</evidence>
<evidence type="ECO:0000313" key="4">
    <source>
        <dbReference type="EMBL" id="QEQ67763.1"/>
    </source>
</evidence>
<feature type="transmembrane region" description="Helical" evidence="2">
    <location>
        <begin position="66"/>
        <end position="85"/>
    </location>
</feature>
<keyword evidence="2" id="KW-0812">Transmembrane</keyword>
<reference evidence="4" key="1">
    <citation type="submission" date="2018-07" db="EMBL/GenBank/DDBJ databases">
        <title>Diversity of ST11 carbapenem-resistant hypervirulent Klebsiella pneumoniae in China.</title>
        <authorList>
            <person name="Dong N."/>
            <person name="Chen S."/>
        </authorList>
    </citation>
    <scope>NUCLEOTIDE SEQUENCE</scope>
    <source>
        <strain evidence="4">HA2</strain>
        <plasmid evidence="4">pHA2-23-vir</plasmid>
    </source>
</reference>
<protein>
    <recommendedName>
        <fullName evidence="3">EamA domain-containing protein</fullName>
    </recommendedName>
</protein>
<dbReference type="Pfam" id="PF00892">
    <property type="entry name" value="EamA"/>
    <property type="match status" value="1"/>
</dbReference>
<feature type="domain" description="EamA" evidence="3">
    <location>
        <begin position="7"/>
        <end position="86"/>
    </location>
</feature>
<accession>A0A7G3L319</accession>
<gene>
    <name evidence="4" type="ORF">ICEJAFMC_00072</name>
</gene>
<dbReference type="InterPro" id="IPR000620">
    <property type="entry name" value="EamA_dom"/>
</dbReference>
<comment type="subcellular location">
    <subcellularLocation>
        <location evidence="1">Endomembrane system</location>
        <topology evidence="1">Multi-pass membrane protein</topology>
    </subcellularLocation>
</comment>
<dbReference type="EMBL" id="MH643788">
    <property type="protein sequence ID" value="QEQ67763.1"/>
    <property type="molecule type" value="Genomic_DNA"/>
</dbReference>
<keyword evidence="4" id="KW-0614">Plasmid</keyword>
<dbReference type="GO" id="GO:0005886">
    <property type="term" value="C:plasma membrane"/>
    <property type="evidence" value="ECO:0007669"/>
    <property type="project" value="UniProtKB-SubCell"/>
</dbReference>
<sequence length="86" mass="9940">MRRITIFILFLLVAVTWGTTWLAMKIALETIPPVFATGMRFLFSAPLLIIIAWVKKIPILFPVGQRLFQLAISMFYFAIPFSLMIY</sequence>
<dbReference type="AlphaFoldDB" id="A0A7G3L319"/>
<evidence type="ECO:0000259" key="3">
    <source>
        <dbReference type="Pfam" id="PF00892"/>
    </source>
</evidence>
<keyword evidence="2" id="KW-0472">Membrane</keyword>